<dbReference type="OrthoDB" id="3934656at2759"/>
<dbReference type="PANTHER" id="PTHR24305:SF166">
    <property type="entry name" value="CYTOCHROME P450 12A4, MITOCHONDRIAL-RELATED"/>
    <property type="match status" value="1"/>
</dbReference>
<comment type="similarity">
    <text evidence="1">Belongs to the cytochrome P450 family.</text>
</comment>
<dbReference type="InterPro" id="IPR036396">
    <property type="entry name" value="Cyt_P450_sf"/>
</dbReference>
<dbReference type="InterPro" id="IPR050121">
    <property type="entry name" value="Cytochrome_P450_monoxygenase"/>
</dbReference>
<dbReference type="Pfam" id="PF00067">
    <property type="entry name" value="p450"/>
    <property type="match status" value="1"/>
</dbReference>
<dbReference type="GO" id="GO:0004497">
    <property type="term" value="F:monooxygenase activity"/>
    <property type="evidence" value="ECO:0007669"/>
    <property type="project" value="InterPro"/>
</dbReference>
<dbReference type="GO" id="GO:0005506">
    <property type="term" value="F:iron ion binding"/>
    <property type="evidence" value="ECO:0007669"/>
    <property type="project" value="InterPro"/>
</dbReference>
<dbReference type="GO" id="GO:0016705">
    <property type="term" value="F:oxidoreductase activity, acting on paired donors, with incorporation or reduction of molecular oxygen"/>
    <property type="evidence" value="ECO:0007669"/>
    <property type="project" value="InterPro"/>
</dbReference>
<accession>A0A4U0XP03</accession>
<sequence>MRRSVASAFTPNAVLDYEPWVDESIAELLDVHSKRPSIDPFSTMLYYSMDAAGRFSFGSSFGCMAANADVEASIQMIRNRFKHWGWWSSLPGLDRLVYTNSIAMRMKRAPSSMAATAIARLAASQVNPEVLDAARIVGMLVSTMSGAGDTTATSTTAILYFLLKNPDKFAKLRSELCSAGIDGAVPSNSQVAKLPYLHAVIREGMRLFPTVAWPIERKVPSGGALIAGTHFPEGTSMTLSDSQSVLEADFSPAVACLKPLKVDVVLKRELL</sequence>
<dbReference type="GO" id="GO:0020037">
    <property type="term" value="F:heme binding"/>
    <property type="evidence" value="ECO:0007669"/>
    <property type="project" value="InterPro"/>
</dbReference>
<protein>
    <submittedName>
        <fullName evidence="2">Uncharacterized protein</fullName>
    </submittedName>
</protein>
<proteinExistence type="inferred from homology"/>
<dbReference type="SUPFAM" id="SSF48264">
    <property type="entry name" value="Cytochrome P450"/>
    <property type="match status" value="1"/>
</dbReference>
<evidence type="ECO:0000256" key="1">
    <source>
        <dbReference type="ARBA" id="ARBA00010617"/>
    </source>
</evidence>
<dbReference type="InterPro" id="IPR001128">
    <property type="entry name" value="Cyt_P450"/>
</dbReference>
<evidence type="ECO:0000313" key="3">
    <source>
        <dbReference type="Proteomes" id="UP000309340"/>
    </source>
</evidence>
<dbReference type="STRING" id="329884.A0A4U0XP03"/>
<dbReference type="PANTHER" id="PTHR24305">
    <property type="entry name" value="CYTOCHROME P450"/>
    <property type="match status" value="1"/>
</dbReference>
<keyword evidence="3" id="KW-1185">Reference proteome</keyword>
<dbReference type="Proteomes" id="UP000309340">
    <property type="component" value="Unassembled WGS sequence"/>
</dbReference>
<comment type="caution">
    <text evidence="2">The sequence shown here is derived from an EMBL/GenBank/DDBJ whole genome shotgun (WGS) entry which is preliminary data.</text>
</comment>
<reference evidence="2 3" key="1">
    <citation type="submission" date="2017-03" db="EMBL/GenBank/DDBJ databases">
        <title>Genomes of endolithic fungi from Antarctica.</title>
        <authorList>
            <person name="Coleine C."/>
            <person name="Masonjones S."/>
            <person name="Stajich J.E."/>
        </authorList>
    </citation>
    <scope>NUCLEOTIDE SEQUENCE [LARGE SCALE GENOMIC DNA]</scope>
    <source>
        <strain evidence="2 3">CCFEE 5184</strain>
    </source>
</reference>
<organism evidence="2 3">
    <name type="scientific">Friedmanniomyces simplex</name>
    <dbReference type="NCBI Taxonomy" id="329884"/>
    <lineage>
        <taxon>Eukaryota</taxon>
        <taxon>Fungi</taxon>
        <taxon>Dikarya</taxon>
        <taxon>Ascomycota</taxon>
        <taxon>Pezizomycotina</taxon>
        <taxon>Dothideomycetes</taxon>
        <taxon>Dothideomycetidae</taxon>
        <taxon>Mycosphaerellales</taxon>
        <taxon>Teratosphaeriaceae</taxon>
        <taxon>Friedmanniomyces</taxon>
    </lineage>
</organism>
<dbReference type="AlphaFoldDB" id="A0A4U0XP03"/>
<dbReference type="EMBL" id="NAJQ01000115">
    <property type="protein sequence ID" value="TKA78321.1"/>
    <property type="molecule type" value="Genomic_DNA"/>
</dbReference>
<dbReference type="Gene3D" id="1.10.630.10">
    <property type="entry name" value="Cytochrome P450"/>
    <property type="match status" value="1"/>
</dbReference>
<gene>
    <name evidence="2" type="ORF">B0A55_03622</name>
</gene>
<evidence type="ECO:0000313" key="2">
    <source>
        <dbReference type="EMBL" id="TKA78321.1"/>
    </source>
</evidence>
<name>A0A4U0XP03_9PEZI</name>